<feature type="region of interest" description="Disordered" evidence="1">
    <location>
        <begin position="141"/>
        <end position="161"/>
    </location>
</feature>
<name>A0A8S0XEG1_9GAMM</name>
<dbReference type="Gene3D" id="2.30.110.20">
    <property type="entry name" value="Hcp1-like"/>
    <property type="match status" value="1"/>
</dbReference>
<dbReference type="AlphaFoldDB" id="A0A8S0XEG1"/>
<reference evidence="2 3" key="1">
    <citation type="submission" date="2020-02" db="EMBL/GenBank/DDBJ databases">
        <authorList>
            <person name="Hogendoorn C."/>
        </authorList>
    </citation>
    <scope>NUCLEOTIDE SEQUENCE [LARGE SCALE GENOMIC DNA]</scope>
    <source>
        <strain evidence="2">METHB21</strain>
    </source>
</reference>
<organism evidence="2 3">
    <name type="scientific">Candidatus Methylobacter favarea</name>
    <dbReference type="NCBI Taxonomy" id="2707345"/>
    <lineage>
        <taxon>Bacteria</taxon>
        <taxon>Pseudomonadati</taxon>
        <taxon>Pseudomonadota</taxon>
        <taxon>Gammaproteobacteria</taxon>
        <taxon>Methylococcales</taxon>
        <taxon>Methylococcaceae</taxon>
        <taxon>Methylobacter</taxon>
    </lineage>
</organism>
<dbReference type="PANTHER" id="PTHR36152">
    <property type="entry name" value="CYTOPLASMIC PROTEIN-RELATED"/>
    <property type="match status" value="1"/>
</dbReference>
<accession>A0A8S0XEG1</accession>
<evidence type="ECO:0000256" key="1">
    <source>
        <dbReference type="SAM" id="MobiDB-lite"/>
    </source>
</evidence>
<keyword evidence="3" id="KW-1185">Reference proteome</keyword>
<proteinExistence type="predicted"/>
<dbReference type="RefSeq" id="WP_174624668.1">
    <property type="nucleotide sequence ID" value="NZ_CADCXN010000024.1"/>
</dbReference>
<dbReference type="InterPro" id="IPR036624">
    <property type="entry name" value="Hcp1-lik_sf"/>
</dbReference>
<dbReference type="InterPro" id="IPR008514">
    <property type="entry name" value="T6SS_Hcp"/>
</dbReference>
<dbReference type="Proteomes" id="UP000494216">
    <property type="component" value="Unassembled WGS sequence"/>
</dbReference>
<gene>
    <name evidence="2" type="ORF">METHB2_120041</name>
</gene>
<evidence type="ECO:0000313" key="2">
    <source>
        <dbReference type="EMBL" id="CAA9889682.1"/>
    </source>
</evidence>
<sequence length="161" mass="17532">MATSTYLKADPLKGESTDTKHTDWIEVFHFEHGLSQPASGPSGTGGLAAARADFKVFRIEKEVDKSSVDLNIHCASGKHIAKLELEVCQETGEKVCYLKYEFEDALVHSVDISGGGSERPAESVTFTYGKISWTYTAVKKDGTAGDKSGPKKWSLEENKGE</sequence>
<dbReference type="NCBIfam" id="TIGR03344">
    <property type="entry name" value="VI_effect_Hcp1"/>
    <property type="match status" value="1"/>
</dbReference>
<dbReference type="Pfam" id="PF05638">
    <property type="entry name" value="T6SS_HCP"/>
    <property type="match status" value="1"/>
</dbReference>
<evidence type="ECO:0000313" key="3">
    <source>
        <dbReference type="Proteomes" id="UP000494216"/>
    </source>
</evidence>
<protein>
    <submittedName>
        <fullName evidence="2">Type VI secretion system secreted protein Hcp</fullName>
    </submittedName>
</protein>
<dbReference type="PANTHER" id="PTHR36152:SF5">
    <property type="entry name" value="PROTEIN HCP1"/>
    <property type="match status" value="1"/>
</dbReference>
<dbReference type="InterPro" id="IPR053165">
    <property type="entry name" value="HSI-I_assembly_Hcp1"/>
</dbReference>
<dbReference type="EMBL" id="CADCXN010000024">
    <property type="protein sequence ID" value="CAA9889682.1"/>
    <property type="molecule type" value="Genomic_DNA"/>
</dbReference>
<comment type="caution">
    <text evidence="2">The sequence shown here is derived from an EMBL/GenBank/DDBJ whole genome shotgun (WGS) entry which is preliminary data.</text>
</comment>
<dbReference type="SUPFAM" id="SSF141452">
    <property type="entry name" value="Hcp1-like"/>
    <property type="match status" value="1"/>
</dbReference>